<feature type="binding site" evidence="8">
    <location>
        <begin position="137"/>
        <end position="144"/>
    </location>
    <ligand>
        <name>ATP</name>
        <dbReference type="ChEBI" id="CHEBI:30616"/>
    </ligand>
</feature>
<keyword evidence="3 8" id="KW-0479">Metal-binding</keyword>
<evidence type="ECO:0000256" key="2">
    <source>
        <dbReference type="ARBA" id="ARBA00008205"/>
    </source>
</evidence>
<feature type="region of interest" description="Disordered" evidence="9">
    <location>
        <begin position="85"/>
        <end position="123"/>
    </location>
</feature>
<comment type="similarity">
    <text evidence="2">In the C-terminal section; belongs to the Mrp/NBP35 ATP-binding proteins family.</text>
</comment>
<dbReference type="HAMAP" id="MF_02040">
    <property type="entry name" value="Mrp_NBP35"/>
    <property type="match status" value="1"/>
</dbReference>
<feature type="compositionally biased region" description="Pro residues" evidence="9">
    <location>
        <begin position="92"/>
        <end position="113"/>
    </location>
</feature>
<dbReference type="InterPro" id="IPR027417">
    <property type="entry name" value="P-loop_NTPase"/>
</dbReference>
<dbReference type="Pfam" id="PF01883">
    <property type="entry name" value="FeS_assembly_P"/>
    <property type="match status" value="1"/>
</dbReference>
<dbReference type="InterPro" id="IPR019591">
    <property type="entry name" value="Mrp/NBP35_ATP-bd"/>
</dbReference>
<evidence type="ECO:0000256" key="5">
    <source>
        <dbReference type="ARBA" id="ARBA00022840"/>
    </source>
</evidence>
<dbReference type="InterPro" id="IPR033756">
    <property type="entry name" value="YlxH/NBP35"/>
</dbReference>
<keyword evidence="5 8" id="KW-0067">ATP-binding</keyword>
<dbReference type="Proteomes" id="UP001285154">
    <property type="component" value="Unassembled WGS sequence"/>
</dbReference>
<comment type="caution">
    <text evidence="11">The sequence shown here is derived from an EMBL/GenBank/DDBJ whole genome shotgun (WGS) entry which is preliminary data.</text>
</comment>
<dbReference type="SUPFAM" id="SSF52540">
    <property type="entry name" value="P-loop containing nucleoside triphosphate hydrolases"/>
    <property type="match status" value="1"/>
</dbReference>
<dbReference type="SUPFAM" id="SSF117916">
    <property type="entry name" value="Fe-S cluster assembly (FSCA) domain-like"/>
    <property type="match status" value="1"/>
</dbReference>
<dbReference type="Pfam" id="PF10609">
    <property type="entry name" value="ParA"/>
    <property type="match status" value="1"/>
</dbReference>
<evidence type="ECO:0000259" key="10">
    <source>
        <dbReference type="Pfam" id="PF01883"/>
    </source>
</evidence>
<evidence type="ECO:0000256" key="1">
    <source>
        <dbReference type="ARBA" id="ARBA00007352"/>
    </source>
</evidence>
<dbReference type="InterPro" id="IPR044304">
    <property type="entry name" value="NUBPL-like"/>
</dbReference>
<dbReference type="EMBL" id="JAVIIQ010000006">
    <property type="protein sequence ID" value="MDX8532867.1"/>
    <property type="molecule type" value="Genomic_DNA"/>
</dbReference>
<evidence type="ECO:0000256" key="7">
    <source>
        <dbReference type="ARBA" id="ARBA00023014"/>
    </source>
</evidence>
<dbReference type="Gene3D" id="3.30.300.130">
    <property type="entry name" value="Fe-S cluster assembly (FSCA)"/>
    <property type="match status" value="1"/>
</dbReference>
<evidence type="ECO:0000256" key="4">
    <source>
        <dbReference type="ARBA" id="ARBA00022741"/>
    </source>
</evidence>
<dbReference type="Gene3D" id="3.40.50.300">
    <property type="entry name" value="P-loop containing nucleotide triphosphate hydrolases"/>
    <property type="match status" value="1"/>
</dbReference>
<evidence type="ECO:0000256" key="8">
    <source>
        <dbReference type="HAMAP-Rule" id="MF_02040"/>
    </source>
</evidence>
<keyword evidence="6 8" id="KW-0408">Iron</keyword>
<name>A0ABU5A6T8_9HYPH</name>
<evidence type="ECO:0000313" key="11">
    <source>
        <dbReference type="EMBL" id="MDX8532867.1"/>
    </source>
</evidence>
<dbReference type="CDD" id="cd02037">
    <property type="entry name" value="Mrp_NBP35"/>
    <property type="match status" value="1"/>
</dbReference>
<dbReference type="RefSeq" id="WP_320249201.1">
    <property type="nucleotide sequence ID" value="NZ_JAVIIQ010000006.1"/>
</dbReference>
<keyword evidence="7 8" id="KW-0411">Iron-sulfur</keyword>
<feature type="domain" description="MIP18 family-like" evidence="10">
    <location>
        <begin position="5"/>
        <end position="74"/>
    </location>
</feature>
<evidence type="ECO:0000256" key="3">
    <source>
        <dbReference type="ARBA" id="ARBA00022723"/>
    </source>
</evidence>
<accession>A0ABU5A6T8</accession>
<comment type="subunit">
    <text evidence="8">Homodimer.</text>
</comment>
<keyword evidence="8" id="KW-0378">Hydrolase</keyword>
<organism evidence="11 12">
    <name type="scientific">Mesorhizobium vachelliae</name>
    <dbReference type="NCBI Taxonomy" id="3072309"/>
    <lineage>
        <taxon>Bacteria</taxon>
        <taxon>Pseudomonadati</taxon>
        <taxon>Pseudomonadota</taxon>
        <taxon>Alphaproteobacteria</taxon>
        <taxon>Hyphomicrobiales</taxon>
        <taxon>Phyllobacteriaceae</taxon>
        <taxon>Mesorhizobium</taxon>
    </lineage>
</organism>
<comment type="function">
    <text evidence="8">Binds and transfers iron-sulfur (Fe-S) clusters to target apoproteins. Can hydrolyze ATP.</text>
</comment>
<gene>
    <name evidence="11" type="ORF">RFM42_17900</name>
</gene>
<proteinExistence type="inferred from homology"/>
<comment type="similarity">
    <text evidence="8">Belongs to the Mrp/NBP35 ATP-binding proteins family.</text>
</comment>
<dbReference type="PANTHER" id="PTHR42961">
    <property type="entry name" value="IRON-SULFUR PROTEIN NUBPL"/>
    <property type="match status" value="1"/>
</dbReference>
<comment type="similarity">
    <text evidence="1">In the N-terminal section; belongs to the MIP18 family.</text>
</comment>
<keyword evidence="12" id="KW-1185">Reference proteome</keyword>
<dbReference type="PANTHER" id="PTHR42961:SF2">
    <property type="entry name" value="IRON-SULFUR PROTEIN NUBPL"/>
    <property type="match status" value="1"/>
</dbReference>
<sequence length="391" mass="41141">MSITKESVVERLKTVNGPDFTGNIVDLGMVSEIFIADSKVFFSITVPAARAQELEPLRAAAERAVKAIPGVASAVVALTAEKKGGGMEAPVPARPAAPRPAAPQPAPQRPAPHAPASQSHGKRGVPGIDAIIAVASGKGGVGKSTTAVNLALGLAANGLKVGVLDADIYGPSMPRLLNIHGRPQTVDGKVLKPMQNYGLKVMSMGFLVDEETPMIWRGPMVMSALTQMLREVEWGPLDVLVVDMPPGTGDAQLTMAQQVPLAGAVIVSTPQDLALIDARKGLNMFKKVDVPLLGIVENMSYFLAPDTGKRYDIFGHGGARREAERLGVTFLGEVPLEMGIRESSDAGAPVVASKPEGAEAKIYRDIASKVWERVQEERGAAEAAVPSIVFE</sequence>
<evidence type="ECO:0000313" key="12">
    <source>
        <dbReference type="Proteomes" id="UP001285154"/>
    </source>
</evidence>
<dbReference type="InterPro" id="IPR034904">
    <property type="entry name" value="FSCA_dom_sf"/>
</dbReference>
<dbReference type="InterPro" id="IPR000808">
    <property type="entry name" value="Mrp-like_CS"/>
</dbReference>
<dbReference type="GO" id="GO:0005524">
    <property type="term" value="F:ATP binding"/>
    <property type="evidence" value="ECO:0007669"/>
    <property type="project" value="UniProtKB-KW"/>
</dbReference>
<evidence type="ECO:0000256" key="6">
    <source>
        <dbReference type="ARBA" id="ARBA00023004"/>
    </source>
</evidence>
<reference evidence="11 12" key="1">
    <citation type="submission" date="2023-08" db="EMBL/GenBank/DDBJ databases">
        <title>Implementing the SeqCode for naming new Mesorhizobium species isolated from Vachellia karroo root nodules.</title>
        <authorList>
            <person name="Van Lill M."/>
        </authorList>
    </citation>
    <scope>NUCLEOTIDE SEQUENCE [LARGE SCALE GENOMIC DNA]</scope>
    <source>
        <strain evidence="11 12">VK25D</strain>
    </source>
</reference>
<evidence type="ECO:0000256" key="9">
    <source>
        <dbReference type="SAM" id="MobiDB-lite"/>
    </source>
</evidence>
<dbReference type="PROSITE" id="PS01215">
    <property type="entry name" value="MRP"/>
    <property type="match status" value="1"/>
</dbReference>
<keyword evidence="4 8" id="KW-0547">Nucleotide-binding</keyword>
<dbReference type="InterPro" id="IPR002744">
    <property type="entry name" value="MIP18-like"/>
</dbReference>
<protein>
    <recommendedName>
        <fullName evidence="8">Iron-sulfur cluster carrier protein</fullName>
    </recommendedName>
</protein>